<dbReference type="SUPFAM" id="SSF143243">
    <property type="entry name" value="Nqo5-like"/>
    <property type="match status" value="1"/>
</dbReference>
<dbReference type="GO" id="GO:0016020">
    <property type="term" value="C:membrane"/>
    <property type="evidence" value="ECO:0007669"/>
    <property type="project" value="UniProtKB-ARBA"/>
</dbReference>
<dbReference type="Pfam" id="PF00329">
    <property type="entry name" value="Complex1_30kDa"/>
    <property type="match status" value="1"/>
</dbReference>
<comment type="similarity">
    <text evidence="2 8">Belongs to the complex I 30 kDa subunit family.</text>
</comment>
<keyword evidence="12" id="KW-1185">Reference proteome</keyword>
<evidence type="ECO:0000256" key="4">
    <source>
        <dbReference type="ARBA" id="ARBA00022967"/>
    </source>
</evidence>
<evidence type="ECO:0000256" key="3">
    <source>
        <dbReference type="ARBA" id="ARBA00022448"/>
    </source>
</evidence>
<evidence type="ECO:0000256" key="9">
    <source>
        <dbReference type="SAM" id="MobiDB-lite"/>
    </source>
</evidence>
<accession>A0A292Q2N9</accession>
<evidence type="ECO:0000256" key="1">
    <source>
        <dbReference type="ARBA" id="ARBA00004173"/>
    </source>
</evidence>
<dbReference type="NCBIfam" id="NF004733">
    <property type="entry name" value="PRK06074.1-5"/>
    <property type="match status" value="1"/>
</dbReference>
<dbReference type="PANTHER" id="PTHR10884">
    <property type="entry name" value="NADH DEHYDROGENASE UBIQUINONE IRON-SULFUR PROTEIN 3"/>
    <property type="match status" value="1"/>
</dbReference>
<evidence type="ECO:0000256" key="2">
    <source>
        <dbReference type="ARBA" id="ARBA00007569"/>
    </source>
</evidence>
<organism evidence="11 12">
    <name type="scientific">Tuber aestivum</name>
    <name type="common">summer truffle</name>
    <dbReference type="NCBI Taxonomy" id="59557"/>
    <lineage>
        <taxon>Eukaryota</taxon>
        <taxon>Fungi</taxon>
        <taxon>Dikarya</taxon>
        <taxon>Ascomycota</taxon>
        <taxon>Pezizomycotina</taxon>
        <taxon>Pezizomycetes</taxon>
        <taxon>Pezizales</taxon>
        <taxon>Tuberaceae</taxon>
        <taxon>Tuber</taxon>
    </lineage>
</organism>
<evidence type="ECO:0000313" key="11">
    <source>
        <dbReference type="EMBL" id="CUS13003.1"/>
    </source>
</evidence>
<feature type="domain" description="NADH:ubiquinone oxidoreductase 30kDa subunit" evidence="10">
    <location>
        <begin position="110"/>
        <end position="231"/>
    </location>
</feature>
<name>A0A292Q2N9_9PEZI</name>
<dbReference type="InterPro" id="IPR020396">
    <property type="entry name" value="NADH_UbQ_OxRdtase_CS"/>
</dbReference>
<dbReference type="FunFam" id="3.30.460.80:FF:000002">
    <property type="entry name" value="NADH dehydrogenase iron-sulfur protein 3, mitochondrial"/>
    <property type="match status" value="1"/>
</dbReference>
<gene>
    <name evidence="11" type="ORF">GSTUAT00002918001</name>
</gene>
<keyword evidence="3 8" id="KW-0813">Transport</keyword>
<comment type="catalytic activity">
    <reaction evidence="7">
        <text>a ubiquinone + NADH + 5 H(+)(in) = a ubiquinol + NAD(+) + 4 H(+)(out)</text>
        <dbReference type="Rhea" id="RHEA:29091"/>
        <dbReference type="Rhea" id="RHEA-COMP:9565"/>
        <dbReference type="Rhea" id="RHEA-COMP:9566"/>
        <dbReference type="ChEBI" id="CHEBI:15378"/>
        <dbReference type="ChEBI" id="CHEBI:16389"/>
        <dbReference type="ChEBI" id="CHEBI:17976"/>
        <dbReference type="ChEBI" id="CHEBI:57540"/>
        <dbReference type="ChEBI" id="CHEBI:57945"/>
        <dbReference type="EC" id="7.1.1.2"/>
    </reaction>
</comment>
<evidence type="ECO:0000313" key="12">
    <source>
        <dbReference type="Proteomes" id="UP001412239"/>
    </source>
</evidence>
<dbReference type="EMBL" id="LN890979">
    <property type="protein sequence ID" value="CUS13003.1"/>
    <property type="molecule type" value="Genomic_DNA"/>
</dbReference>
<dbReference type="NCBIfam" id="TIGR01961">
    <property type="entry name" value="NuoC_fam"/>
    <property type="match status" value="1"/>
</dbReference>
<feature type="region of interest" description="Disordered" evidence="9">
    <location>
        <begin position="275"/>
        <end position="296"/>
    </location>
</feature>
<evidence type="ECO:0000256" key="5">
    <source>
        <dbReference type="ARBA" id="ARBA00023027"/>
    </source>
</evidence>
<dbReference type="InterPro" id="IPR037232">
    <property type="entry name" value="NADH_quin_OxRdtase_su_C/D-like"/>
</dbReference>
<comment type="subcellular location">
    <subcellularLocation>
        <location evidence="1">Mitochondrion</location>
    </subcellularLocation>
</comment>
<keyword evidence="5 8" id="KW-0520">NAD</keyword>
<dbReference type="GO" id="GO:0005739">
    <property type="term" value="C:mitochondrion"/>
    <property type="evidence" value="ECO:0007669"/>
    <property type="project" value="UniProtKB-SubCell"/>
</dbReference>
<protein>
    <recommendedName>
        <fullName evidence="10">NADH:ubiquinone oxidoreductase 30kDa subunit domain-containing protein</fullName>
    </recommendedName>
</protein>
<reference evidence="11" key="1">
    <citation type="submission" date="2015-10" db="EMBL/GenBank/DDBJ databases">
        <authorList>
            <person name="Regsiter A."/>
            <person name="william w."/>
        </authorList>
    </citation>
    <scope>NUCLEOTIDE SEQUENCE</scope>
    <source>
        <strain evidence="11">Montdore</strain>
    </source>
</reference>
<dbReference type="Proteomes" id="UP001412239">
    <property type="component" value="Unassembled WGS sequence"/>
</dbReference>
<dbReference type="GO" id="GO:0016651">
    <property type="term" value="F:oxidoreductase activity, acting on NAD(P)H"/>
    <property type="evidence" value="ECO:0007669"/>
    <property type="project" value="InterPro"/>
</dbReference>
<evidence type="ECO:0000256" key="6">
    <source>
        <dbReference type="ARBA" id="ARBA00023075"/>
    </source>
</evidence>
<dbReference type="InterPro" id="IPR010218">
    <property type="entry name" value="NADH_DH_suC"/>
</dbReference>
<evidence type="ECO:0000256" key="7">
    <source>
        <dbReference type="ARBA" id="ARBA00049551"/>
    </source>
</evidence>
<evidence type="ECO:0000256" key="8">
    <source>
        <dbReference type="RuleBase" id="RU003456"/>
    </source>
</evidence>
<keyword evidence="6" id="KW-0830">Ubiquinone</keyword>
<dbReference type="GO" id="GO:0008137">
    <property type="term" value="F:NADH dehydrogenase (ubiquinone) activity"/>
    <property type="evidence" value="ECO:0007669"/>
    <property type="project" value="UniProtKB-EC"/>
</dbReference>
<keyword evidence="4 8" id="KW-1278">Translocase</keyword>
<sequence>MSLRINSSTVIVRSLSAGARSPAIRLAPAIAARSYYSGAKRPDGTELPNIRKAERPHPCTAIGPLKAPIVNPADKYKSTSESLHAYGRYLISALPKYIQQFSIWKDELTIYIAPSAVLPVFTFLKNHTAAQYTQVSDITAVDYPTRSNRFEVVYNLLSIRHNSRIRVKTYADEASPVPSITGLYDGANWYEREVYDLFGVLFVGHPDLRRIMTDYGFDGHPLRKDFPLTGYTELRYDEEKKRIVVEPLEMTQAFRAVVASGSRLGVGGMIRLIRSNSQHQGQKGSKRNKRDSPPTYICLPPSVPSITQPLPPLNSLLNKSIPQITPTNPLAVCNPPNQSAQIYTPVSGQGREGSKFHEI</sequence>
<dbReference type="HAMAP" id="MF_01357">
    <property type="entry name" value="NDH1_NuoC"/>
    <property type="match status" value="1"/>
</dbReference>
<dbReference type="Gene3D" id="3.30.460.80">
    <property type="entry name" value="NADH:ubiquinone oxidoreductase, 30kDa subunit"/>
    <property type="match status" value="1"/>
</dbReference>
<dbReference type="InterPro" id="IPR001268">
    <property type="entry name" value="NADH_UbQ_OxRdtase_30kDa_su"/>
</dbReference>
<proteinExistence type="inferred from homology"/>
<evidence type="ECO:0000259" key="10">
    <source>
        <dbReference type="Pfam" id="PF00329"/>
    </source>
</evidence>
<dbReference type="PANTHER" id="PTHR10884:SF14">
    <property type="entry name" value="NADH DEHYDROGENASE [UBIQUINONE] IRON-SULFUR PROTEIN 3, MITOCHONDRIAL"/>
    <property type="match status" value="1"/>
</dbReference>
<dbReference type="PROSITE" id="PS00542">
    <property type="entry name" value="COMPLEX1_30K"/>
    <property type="match status" value="1"/>
</dbReference>
<dbReference type="AlphaFoldDB" id="A0A292Q2N9"/>